<dbReference type="CDD" id="cd00156">
    <property type="entry name" value="REC"/>
    <property type="match status" value="1"/>
</dbReference>
<feature type="domain" description="Response regulatory" evidence="3">
    <location>
        <begin position="5"/>
        <end position="122"/>
    </location>
</feature>
<evidence type="ECO:0000259" key="3">
    <source>
        <dbReference type="PROSITE" id="PS50110"/>
    </source>
</evidence>
<dbReference type="PANTHER" id="PTHR44591">
    <property type="entry name" value="STRESS RESPONSE REGULATOR PROTEIN 1"/>
    <property type="match status" value="1"/>
</dbReference>
<gene>
    <name evidence="4" type="ORF">ACFL27_08055</name>
</gene>
<dbReference type="PROSITE" id="PS50110">
    <property type="entry name" value="RESPONSE_REGULATORY"/>
    <property type="match status" value="1"/>
</dbReference>
<reference evidence="4 5" key="1">
    <citation type="submission" date="2024-09" db="EMBL/GenBank/DDBJ databases">
        <title>Laminarin stimulates single cell rates of sulfate reduction while oxygen inhibits transcriptomic activity in coastal marine sediment.</title>
        <authorList>
            <person name="Lindsay M."/>
            <person name="Orcutt B."/>
            <person name="Emerson D."/>
            <person name="Stepanauskas R."/>
            <person name="D'Angelo T."/>
        </authorList>
    </citation>
    <scope>NUCLEOTIDE SEQUENCE [LARGE SCALE GENOMIC DNA]</scope>
    <source>
        <strain evidence="4">SAG AM-311-K15</strain>
    </source>
</reference>
<evidence type="ECO:0000313" key="4">
    <source>
        <dbReference type="EMBL" id="MFC1850128.1"/>
    </source>
</evidence>
<dbReference type="Proteomes" id="UP001594351">
    <property type="component" value="Unassembled WGS sequence"/>
</dbReference>
<keyword evidence="5" id="KW-1185">Reference proteome</keyword>
<dbReference type="Pfam" id="PF14332">
    <property type="entry name" value="DUF4388"/>
    <property type="match status" value="1"/>
</dbReference>
<organism evidence="4 5">
    <name type="scientific">candidate division CSSED10-310 bacterium</name>
    <dbReference type="NCBI Taxonomy" id="2855610"/>
    <lineage>
        <taxon>Bacteria</taxon>
        <taxon>Bacteria division CSSED10-310</taxon>
    </lineage>
</organism>
<dbReference type="InterPro" id="IPR025497">
    <property type="entry name" value="PatA-like_N"/>
</dbReference>
<dbReference type="EMBL" id="JBHPBY010000078">
    <property type="protein sequence ID" value="MFC1850128.1"/>
    <property type="molecule type" value="Genomic_DNA"/>
</dbReference>
<sequence length="242" mass="28215">MAKATILIAEDDRSIADLLKTSLEPFGYEILLTTNGEDTCMSFVNNSPDLILLDILMPKMNGFQVCEWIRHRSYRNDTPIIMMSGVYRKKEQQEDAIRKGATDFLIKPFRINYLLEKIEFHLNTKKRTSAEAGEEILLESEVEQFSYVGKLAESPIEALLHLLFTKRETGKLILKKNKLKIHLFFRNGNLIFAQTNIKKFTLAYYFMEANKLTQNQYHSVEKLVKEEKISREEAIRKHQFLS</sequence>
<dbReference type="InterPro" id="IPR011006">
    <property type="entry name" value="CheY-like_superfamily"/>
</dbReference>
<protein>
    <submittedName>
        <fullName evidence="4">PleD family two-component system response regulator</fullName>
    </submittedName>
</protein>
<evidence type="ECO:0000256" key="2">
    <source>
        <dbReference type="PROSITE-ProRule" id="PRU00169"/>
    </source>
</evidence>
<feature type="modified residue" description="4-aspartylphosphate" evidence="2">
    <location>
        <position position="54"/>
    </location>
</feature>
<dbReference type="InterPro" id="IPR001789">
    <property type="entry name" value="Sig_transdc_resp-reg_receiver"/>
</dbReference>
<comment type="caution">
    <text evidence="4">The sequence shown here is derived from an EMBL/GenBank/DDBJ whole genome shotgun (WGS) entry which is preliminary data.</text>
</comment>
<evidence type="ECO:0000313" key="5">
    <source>
        <dbReference type="Proteomes" id="UP001594351"/>
    </source>
</evidence>
<proteinExistence type="predicted"/>
<feature type="non-terminal residue" evidence="4">
    <location>
        <position position="242"/>
    </location>
</feature>
<accession>A0ABV6YVB9</accession>
<dbReference type="InterPro" id="IPR050595">
    <property type="entry name" value="Bact_response_regulator"/>
</dbReference>
<dbReference type="SUPFAM" id="SSF52172">
    <property type="entry name" value="CheY-like"/>
    <property type="match status" value="1"/>
</dbReference>
<evidence type="ECO:0000256" key="1">
    <source>
        <dbReference type="ARBA" id="ARBA00022553"/>
    </source>
</evidence>
<dbReference type="Pfam" id="PF00072">
    <property type="entry name" value="Response_reg"/>
    <property type="match status" value="1"/>
</dbReference>
<name>A0ABV6YVB9_UNCC1</name>
<dbReference type="PANTHER" id="PTHR44591:SF3">
    <property type="entry name" value="RESPONSE REGULATORY DOMAIN-CONTAINING PROTEIN"/>
    <property type="match status" value="1"/>
</dbReference>
<keyword evidence="1 2" id="KW-0597">Phosphoprotein</keyword>
<dbReference type="SMART" id="SM00448">
    <property type="entry name" value="REC"/>
    <property type="match status" value="1"/>
</dbReference>
<dbReference type="Gene3D" id="3.40.50.2300">
    <property type="match status" value="1"/>
</dbReference>